<dbReference type="InterPro" id="IPR052740">
    <property type="entry name" value="CE4"/>
</dbReference>
<evidence type="ECO:0000259" key="2">
    <source>
        <dbReference type="Pfam" id="PF01522"/>
    </source>
</evidence>
<keyword evidence="1" id="KW-0732">Signal</keyword>
<dbReference type="RefSeq" id="XP_058337587.1">
    <property type="nucleotide sequence ID" value="XM_058491644.1"/>
</dbReference>
<feature type="chain" id="PRO_5041985990" description="NodB homology domain-containing protein" evidence="1">
    <location>
        <begin position="27"/>
        <end position="498"/>
    </location>
</feature>
<dbReference type="SUPFAM" id="SSF88713">
    <property type="entry name" value="Glycoside hydrolase/deacetylase"/>
    <property type="match status" value="1"/>
</dbReference>
<dbReference type="PANTHER" id="PTHR45985">
    <property type="match status" value="1"/>
</dbReference>
<dbReference type="PANTHER" id="PTHR45985:SF3">
    <property type="entry name" value="CHITIN DEACETYLASE-LIKE 4"/>
    <property type="match status" value="1"/>
</dbReference>
<protein>
    <recommendedName>
        <fullName evidence="2">NodB homology domain-containing protein</fullName>
    </recommendedName>
</protein>
<dbReference type="AlphaFoldDB" id="A0AAD7XTU5"/>
<dbReference type="Pfam" id="PF01522">
    <property type="entry name" value="Polysacc_deac_1"/>
    <property type="match status" value="1"/>
</dbReference>
<evidence type="ECO:0000313" key="3">
    <source>
        <dbReference type="EMBL" id="KAJ8652673.1"/>
    </source>
</evidence>
<dbReference type="CDD" id="cd10919">
    <property type="entry name" value="CE4_CDA_like"/>
    <property type="match status" value="1"/>
</dbReference>
<comment type="caution">
    <text evidence="3">The sequence shown here is derived from an EMBL/GenBank/DDBJ whole genome shotgun (WGS) entry which is preliminary data.</text>
</comment>
<dbReference type="GO" id="GO:0016810">
    <property type="term" value="F:hydrolase activity, acting on carbon-nitrogen (but not peptide) bonds"/>
    <property type="evidence" value="ECO:0007669"/>
    <property type="project" value="InterPro"/>
</dbReference>
<organism evidence="3 4">
    <name type="scientific">Lichtheimia ornata</name>
    <dbReference type="NCBI Taxonomy" id="688661"/>
    <lineage>
        <taxon>Eukaryota</taxon>
        <taxon>Fungi</taxon>
        <taxon>Fungi incertae sedis</taxon>
        <taxon>Mucoromycota</taxon>
        <taxon>Mucoromycotina</taxon>
        <taxon>Mucoromycetes</taxon>
        <taxon>Mucorales</taxon>
        <taxon>Lichtheimiaceae</taxon>
        <taxon>Lichtheimia</taxon>
    </lineage>
</organism>
<reference evidence="3 4" key="1">
    <citation type="submission" date="2023-03" db="EMBL/GenBank/DDBJ databases">
        <title>Genome sequence of Lichtheimia ornata CBS 291.66.</title>
        <authorList>
            <person name="Mohabir J.T."/>
            <person name="Shea T.P."/>
            <person name="Kurbessoian T."/>
            <person name="Berby B."/>
            <person name="Fontaine J."/>
            <person name="Livny J."/>
            <person name="Gnirke A."/>
            <person name="Stajich J.E."/>
            <person name="Cuomo C.A."/>
        </authorList>
    </citation>
    <scope>NUCLEOTIDE SEQUENCE [LARGE SCALE GENOMIC DNA]</scope>
    <source>
        <strain evidence="3">CBS 291.66</strain>
    </source>
</reference>
<dbReference type="GeneID" id="83219080"/>
<dbReference type="InterPro" id="IPR002509">
    <property type="entry name" value="NODB_dom"/>
</dbReference>
<evidence type="ECO:0000256" key="1">
    <source>
        <dbReference type="SAM" id="SignalP"/>
    </source>
</evidence>
<dbReference type="GO" id="GO:0005975">
    <property type="term" value="P:carbohydrate metabolic process"/>
    <property type="evidence" value="ECO:0007669"/>
    <property type="project" value="InterPro"/>
</dbReference>
<feature type="domain" description="NodB homology" evidence="2">
    <location>
        <begin position="82"/>
        <end position="200"/>
    </location>
</feature>
<dbReference type="Proteomes" id="UP001234581">
    <property type="component" value="Unassembled WGS sequence"/>
</dbReference>
<dbReference type="Gene3D" id="3.20.20.370">
    <property type="entry name" value="Glycoside hydrolase/deacetylase"/>
    <property type="match status" value="1"/>
</dbReference>
<name>A0AAD7XTU5_9FUNG</name>
<feature type="signal peptide" evidence="1">
    <location>
        <begin position="1"/>
        <end position="26"/>
    </location>
</feature>
<accession>A0AAD7XTU5</accession>
<dbReference type="EMBL" id="JARTCD010000097">
    <property type="protein sequence ID" value="KAJ8652673.1"/>
    <property type="molecule type" value="Genomic_DNA"/>
</dbReference>
<dbReference type="InterPro" id="IPR011330">
    <property type="entry name" value="Glyco_hydro/deAcase_b/a-brl"/>
</dbReference>
<keyword evidence="4" id="KW-1185">Reference proteome</keyword>
<gene>
    <name evidence="3" type="ORF">O0I10_011680</name>
</gene>
<sequence>MKSPHHLFTAEITFALVLFLLRDAVAQPQQEGAAVRTNGGNAAAAGSSGAPGYSCDPAVCQIANNCHCASKDPPNGLSPQDTPQFVTITFDDSIQPSLMDTAKQILNVTNPNGCSAKGTWFTSMQYTDFSLVQQWYSSGNEIADHTFTHVGDPSEEEIASCRQMLNSYGGVPNGKIQGFRAPFLNYTANTLNTLKKQGFAYDSSASAIPGDAYWPYTLDYGMANDCWTGICGTKVPGIWEIPMYAVPDTGGIPQLMDVYMAGNPEEVTKWSTDAFNTHYNGKRQPFGIYIHPTHLTGYPGLPDPKPKLDGLISFIKSVADKPDVWFVTNQQLLQWMKNPVKASELKNQDYLKCQQPVIDKEICNGLDDNSNNQVDEDLTNNCNFGTTTFKTCFNCPSTAPTLSTPVPPSSAKNGTNGYRYPLPDNCDTEWWDPIGNQCLCTSSTCQYKDTAVPVSSSGKDGANGDGTSSAAGGIVNTVKDKVDTAAYLAIATSIYAWL</sequence>
<proteinExistence type="predicted"/>
<evidence type="ECO:0000313" key="4">
    <source>
        <dbReference type="Proteomes" id="UP001234581"/>
    </source>
</evidence>